<reference evidence="3" key="1">
    <citation type="submission" date="2007-07" db="EMBL/GenBank/DDBJ databases">
        <title>PCAP assembly of the Caenorhabditis remanei genome.</title>
        <authorList>
            <consortium name="The Caenorhabditis remanei Sequencing Consortium"/>
            <person name="Wilson R.K."/>
        </authorList>
    </citation>
    <scope>NUCLEOTIDE SEQUENCE [LARGE SCALE GENOMIC DNA]</scope>
    <source>
        <strain evidence="3">PB4641</strain>
    </source>
</reference>
<dbReference type="EMBL" id="DS268420">
    <property type="protein sequence ID" value="EFO87908.1"/>
    <property type="molecule type" value="Genomic_DNA"/>
</dbReference>
<evidence type="ECO:0000256" key="1">
    <source>
        <dbReference type="SAM" id="Phobius"/>
    </source>
</evidence>
<keyword evidence="4" id="KW-1185">Reference proteome</keyword>
<sequence length="94" mass="10809">MFQNPLKIQIVVLLIGVTITIPAPCSRIFLYVAVSCDRHQQSFSSKFGTNSFNNEYEMKEFKTSCDYVDTCYNTFGPCKHLSSIPEKTWNMKLL</sequence>
<dbReference type="Pfam" id="PF01579">
    <property type="entry name" value="DUF19"/>
    <property type="match status" value="1"/>
</dbReference>
<accession>E3M048</accession>
<gene>
    <name evidence="3" type="ORF">CRE_05794</name>
</gene>
<dbReference type="HOGENOM" id="CLU_2388301_0_0_1"/>
<proteinExistence type="predicted"/>
<evidence type="ECO:0000313" key="4">
    <source>
        <dbReference type="Proteomes" id="UP000008281"/>
    </source>
</evidence>
<dbReference type="InterPro" id="IPR002542">
    <property type="entry name" value="T20D4.11-like_dom"/>
</dbReference>
<protein>
    <recommendedName>
        <fullName evidence="2">T20D4.11-like domain-containing protein</fullName>
    </recommendedName>
</protein>
<evidence type="ECO:0000313" key="3">
    <source>
        <dbReference type="EMBL" id="EFO87908.1"/>
    </source>
</evidence>
<evidence type="ECO:0000259" key="2">
    <source>
        <dbReference type="Pfam" id="PF01579"/>
    </source>
</evidence>
<keyword evidence="1" id="KW-1133">Transmembrane helix</keyword>
<dbReference type="InParanoid" id="E3M048"/>
<name>E3M048_CAERE</name>
<keyword evidence="1" id="KW-0812">Transmembrane</keyword>
<feature type="transmembrane region" description="Helical" evidence="1">
    <location>
        <begin position="12"/>
        <end position="34"/>
    </location>
</feature>
<feature type="domain" description="T20D4.11-like" evidence="2">
    <location>
        <begin position="25"/>
        <end position="80"/>
    </location>
</feature>
<organism evidence="4">
    <name type="scientific">Caenorhabditis remanei</name>
    <name type="common">Caenorhabditis vulgaris</name>
    <dbReference type="NCBI Taxonomy" id="31234"/>
    <lineage>
        <taxon>Eukaryota</taxon>
        <taxon>Metazoa</taxon>
        <taxon>Ecdysozoa</taxon>
        <taxon>Nematoda</taxon>
        <taxon>Chromadorea</taxon>
        <taxon>Rhabditida</taxon>
        <taxon>Rhabditina</taxon>
        <taxon>Rhabditomorpha</taxon>
        <taxon>Rhabditoidea</taxon>
        <taxon>Rhabditidae</taxon>
        <taxon>Peloderinae</taxon>
        <taxon>Caenorhabditis</taxon>
    </lineage>
</organism>
<dbReference type="AlphaFoldDB" id="E3M048"/>
<keyword evidence="1" id="KW-0472">Membrane</keyword>
<dbReference type="Proteomes" id="UP000008281">
    <property type="component" value="Unassembled WGS sequence"/>
</dbReference>